<dbReference type="Proteomes" id="UP000231279">
    <property type="component" value="Unassembled WGS sequence"/>
</dbReference>
<dbReference type="GO" id="GO:0004842">
    <property type="term" value="F:ubiquitin-protein transferase activity"/>
    <property type="evidence" value="ECO:0007669"/>
    <property type="project" value="InterPro"/>
</dbReference>
<keyword evidence="2" id="KW-1185">Reference proteome</keyword>
<protein>
    <submittedName>
        <fullName evidence="1">Uncharacterized protein</fullName>
    </submittedName>
</protein>
<organism evidence="1 2">
    <name type="scientific">Handroanthus impetiginosus</name>
    <dbReference type="NCBI Taxonomy" id="429701"/>
    <lineage>
        <taxon>Eukaryota</taxon>
        <taxon>Viridiplantae</taxon>
        <taxon>Streptophyta</taxon>
        <taxon>Embryophyta</taxon>
        <taxon>Tracheophyta</taxon>
        <taxon>Spermatophyta</taxon>
        <taxon>Magnoliopsida</taxon>
        <taxon>eudicotyledons</taxon>
        <taxon>Gunneridae</taxon>
        <taxon>Pentapetalae</taxon>
        <taxon>asterids</taxon>
        <taxon>lamiids</taxon>
        <taxon>Lamiales</taxon>
        <taxon>Bignoniaceae</taxon>
        <taxon>Crescentiina</taxon>
        <taxon>Tabebuia alliance</taxon>
        <taxon>Handroanthus</taxon>
    </lineage>
</organism>
<dbReference type="PANTHER" id="PTHR12603">
    <property type="entry name" value="CCR4-NOT TRANSCRIPTION COMPLEX RELATED"/>
    <property type="match status" value="1"/>
</dbReference>
<dbReference type="AlphaFoldDB" id="A0A2G9HGH0"/>
<dbReference type="GO" id="GO:0030014">
    <property type="term" value="C:CCR4-NOT complex"/>
    <property type="evidence" value="ECO:0007669"/>
    <property type="project" value="InterPro"/>
</dbReference>
<dbReference type="EMBL" id="NKXS01001830">
    <property type="protein sequence ID" value="PIN16606.1"/>
    <property type="molecule type" value="Genomic_DNA"/>
</dbReference>
<name>A0A2G9HGH0_9LAMI</name>
<proteinExistence type="predicted"/>
<comment type="caution">
    <text evidence="1">The sequence shown here is derived from an EMBL/GenBank/DDBJ whole genome shotgun (WGS) entry which is preliminary data.</text>
</comment>
<evidence type="ECO:0000313" key="1">
    <source>
        <dbReference type="EMBL" id="PIN16606.1"/>
    </source>
</evidence>
<dbReference type="OrthoDB" id="1923159at2759"/>
<evidence type="ECO:0000313" key="2">
    <source>
        <dbReference type="Proteomes" id="UP000231279"/>
    </source>
</evidence>
<dbReference type="STRING" id="429701.A0A2G9HGH0"/>
<dbReference type="InterPro" id="IPR039780">
    <property type="entry name" value="Mot2"/>
</dbReference>
<dbReference type="PANTHER" id="PTHR12603:SF36">
    <property type="entry name" value="RNA BINDING (RRM_RBD_RNP MOTIFS) FAMILY PROTEIN"/>
    <property type="match status" value="1"/>
</dbReference>
<dbReference type="GO" id="GO:0016567">
    <property type="term" value="P:protein ubiquitination"/>
    <property type="evidence" value="ECO:0007669"/>
    <property type="project" value="TreeGrafter"/>
</dbReference>
<sequence>MLDASLLRNHYPISSGSNTISNGDIEFMDPAILAVGKGTLPVGISSSGVDLRSNYSSQLSPYEEARFQSLLQRPPPPRQNPRFTDLGDKFSPLGDAYGIPSRAVEQTLANNLSPFPQFSIPQSRNGISSNGQWNGWNEVQNGNNLGMVELLRNERLGFNKFYGGYEDSKIRMPTSGNLYNGMYGI</sequence>
<reference evidence="2" key="1">
    <citation type="journal article" date="2018" name="Gigascience">
        <title>Genome assembly of the Pink Ipe (Handroanthus impetiginosus, Bignoniaceae), a highly valued, ecologically keystone Neotropical timber forest tree.</title>
        <authorList>
            <person name="Silva-Junior O.B."/>
            <person name="Grattapaglia D."/>
            <person name="Novaes E."/>
            <person name="Collevatti R.G."/>
        </authorList>
    </citation>
    <scope>NUCLEOTIDE SEQUENCE [LARGE SCALE GENOMIC DNA]</scope>
    <source>
        <strain evidence="2">cv. UFG-1</strain>
    </source>
</reference>
<gene>
    <name evidence="1" type="ORF">CDL12_10745</name>
</gene>
<accession>A0A2G9HGH0</accession>